<dbReference type="Pfam" id="PF13365">
    <property type="entry name" value="Trypsin_2"/>
    <property type="match status" value="1"/>
</dbReference>
<evidence type="ECO:0000313" key="7">
    <source>
        <dbReference type="EMBL" id="CCM62529.1"/>
    </source>
</evidence>
<dbReference type="STRING" id="1229780.BN381_130087"/>
<accession>R4YWG1</accession>
<comment type="similarity">
    <text evidence="1">Belongs to the peptidase S1C family.</text>
</comment>
<dbReference type="Pfam" id="PF13180">
    <property type="entry name" value="PDZ_2"/>
    <property type="match status" value="1"/>
</dbReference>
<keyword evidence="3 7" id="KW-0378">Hydrolase</keyword>
<dbReference type="SUPFAM" id="SSF50494">
    <property type="entry name" value="Trypsin-like serine proteases"/>
    <property type="match status" value="1"/>
</dbReference>
<dbReference type="eggNOG" id="COG0265">
    <property type="taxonomic scope" value="Bacteria"/>
</dbReference>
<keyword evidence="5" id="KW-0472">Membrane</keyword>
<dbReference type="InterPro" id="IPR009003">
    <property type="entry name" value="Peptidase_S1_PA"/>
</dbReference>
<dbReference type="SUPFAM" id="SSF50156">
    <property type="entry name" value="PDZ domain-like"/>
    <property type="match status" value="1"/>
</dbReference>
<dbReference type="InterPro" id="IPR001940">
    <property type="entry name" value="Peptidase_S1C"/>
</dbReference>
<protein>
    <submittedName>
        <fullName evidence="7">Putative HtrA2 peptidase</fullName>
        <ecNumber evidence="7">3.4.21.108</ecNumber>
    </submittedName>
</protein>
<dbReference type="HOGENOM" id="CLU_020120_2_2_11"/>
<dbReference type="GO" id="GO:0006508">
    <property type="term" value="P:proteolysis"/>
    <property type="evidence" value="ECO:0007669"/>
    <property type="project" value="UniProtKB-KW"/>
</dbReference>
<reference evidence="7 8" key="1">
    <citation type="journal article" date="2013" name="ISME J.">
        <title>Metabolic model for the filamentous 'Candidatus Microthrix parvicella' based on genomic and metagenomic analyses.</title>
        <authorList>
            <person name="Jon McIlroy S."/>
            <person name="Kristiansen R."/>
            <person name="Albertsen M."/>
            <person name="Michael Karst S."/>
            <person name="Rossetti S."/>
            <person name="Lund Nielsen J."/>
            <person name="Tandoi V."/>
            <person name="James Seviour R."/>
            <person name="Nielsen P.H."/>
        </authorList>
    </citation>
    <scope>NUCLEOTIDE SEQUENCE [LARGE SCALE GENOMIC DNA]</scope>
    <source>
        <strain evidence="7 8">RN1</strain>
    </source>
</reference>
<evidence type="ECO:0000256" key="3">
    <source>
        <dbReference type="ARBA" id="ARBA00022801"/>
    </source>
</evidence>
<feature type="region of interest" description="Disordered" evidence="4">
    <location>
        <begin position="1"/>
        <end position="88"/>
    </location>
</feature>
<keyword evidence="5" id="KW-1133">Transmembrane helix</keyword>
<evidence type="ECO:0000313" key="8">
    <source>
        <dbReference type="Proteomes" id="UP000018291"/>
    </source>
</evidence>
<keyword evidence="2" id="KW-0645">Protease</keyword>
<organism evidence="7 8">
    <name type="scientific">Candidatus Neomicrothrix parvicella RN1</name>
    <dbReference type="NCBI Taxonomy" id="1229780"/>
    <lineage>
        <taxon>Bacteria</taxon>
        <taxon>Bacillati</taxon>
        <taxon>Actinomycetota</taxon>
        <taxon>Acidimicrobiia</taxon>
        <taxon>Acidimicrobiales</taxon>
        <taxon>Microthrixaceae</taxon>
        <taxon>Candidatus Neomicrothrix</taxon>
    </lineage>
</organism>
<name>R4YWG1_9ACTN</name>
<evidence type="ECO:0000256" key="1">
    <source>
        <dbReference type="ARBA" id="ARBA00010541"/>
    </source>
</evidence>
<feature type="compositionally biased region" description="Polar residues" evidence="4">
    <location>
        <begin position="18"/>
        <end position="29"/>
    </location>
</feature>
<dbReference type="Proteomes" id="UP000018291">
    <property type="component" value="Unassembled WGS sequence"/>
</dbReference>
<feature type="domain" description="PDZ" evidence="6">
    <location>
        <begin position="347"/>
        <end position="429"/>
    </location>
</feature>
<dbReference type="EC" id="3.4.21.108" evidence="7"/>
<gene>
    <name evidence="7" type="ORF">BN381_130087</name>
</gene>
<dbReference type="Gene3D" id="2.40.10.120">
    <property type="match status" value="1"/>
</dbReference>
<dbReference type="GO" id="GO:0004252">
    <property type="term" value="F:serine-type endopeptidase activity"/>
    <property type="evidence" value="ECO:0007669"/>
    <property type="project" value="InterPro"/>
</dbReference>
<keyword evidence="5" id="KW-0812">Transmembrane</keyword>
<proteinExistence type="inferred from homology"/>
<dbReference type="PROSITE" id="PS50106">
    <property type="entry name" value="PDZ"/>
    <property type="match status" value="1"/>
</dbReference>
<feature type="transmembrane region" description="Helical" evidence="5">
    <location>
        <begin position="95"/>
        <end position="118"/>
    </location>
</feature>
<comment type="caution">
    <text evidence="7">The sequence shown here is derived from an EMBL/GenBank/DDBJ whole genome shotgun (WGS) entry which is preliminary data.</text>
</comment>
<dbReference type="EMBL" id="CANL01000005">
    <property type="protein sequence ID" value="CCM62529.1"/>
    <property type="molecule type" value="Genomic_DNA"/>
</dbReference>
<dbReference type="Gene3D" id="2.30.42.10">
    <property type="match status" value="1"/>
</dbReference>
<evidence type="ECO:0000256" key="2">
    <source>
        <dbReference type="ARBA" id="ARBA00022670"/>
    </source>
</evidence>
<dbReference type="PANTHER" id="PTHR22939:SF129">
    <property type="entry name" value="SERINE PROTEASE HTRA2, MITOCHONDRIAL"/>
    <property type="match status" value="1"/>
</dbReference>
<dbReference type="InterPro" id="IPR036034">
    <property type="entry name" value="PDZ_sf"/>
</dbReference>
<dbReference type="InterPro" id="IPR001478">
    <property type="entry name" value="PDZ"/>
</dbReference>
<keyword evidence="8" id="KW-1185">Reference proteome</keyword>
<evidence type="ECO:0000256" key="5">
    <source>
        <dbReference type="SAM" id="Phobius"/>
    </source>
</evidence>
<dbReference type="PANTHER" id="PTHR22939">
    <property type="entry name" value="SERINE PROTEASE FAMILY S1C HTRA-RELATED"/>
    <property type="match status" value="1"/>
</dbReference>
<dbReference type="AlphaFoldDB" id="R4YWG1"/>
<dbReference type="PRINTS" id="PR00834">
    <property type="entry name" value="PROTEASES2C"/>
</dbReference>
<evidence type="ECO:0000259" key="6">
    <source>
        <dbReference type="PROSITE" id="PS50106"/>
    </source>
</evidence>
<evidence type="ECO:0000256" key="4">
    <source>
        <dbReference type="SAM" id="MobiDB-lite"/>
    </source>
</evidence>
<sequence>MFMDVDSASPGPGDEPSSDASSSGRTEPTPNTPPALPHFIPAGPVPRLGEAERPGAVPPVFEGPPLGGGTAFGNDPAAVPAPDSKAHRPERVWRTAVMGGVVGALVAALIFGAVFLLAPRRQVTEVRPADELKREALDLHSLIEVVRPSVVTVNTGERSGQEMFGGTGSGVVLSAKGLVLTNAHVVSGAPAISVDLADGRTRDATLVGSFPDRDVAVIQMQNLDAPVVPAKLGSSSDLQVGDDVVAIGNALGLGEDPSVTTGIVSAKGRSIPGPQGQLVDLIQTDAAINHGNSGGPLVDVQGRVVGINTAFAANSQNVSFALEIDSVMPFVADIEAGESPITADSPFLGVRTQDVDGLSSDIRTNFDVETDSGAFVAGVVPDSGAAEAGLMKGDVIVEIDGSLVAKSVEVGRVLADAKPGAKLKVTYLRSGERRQAEATVGRVGG</sequence>
<dbReference type="SMART" id="SM00228">
    <property type="entry name" value="PDZ"/>
    <property type="match status" value="1"/>
</dbReference>